<dbReference type="InterPro" id="IPR053905">
    <property type="entry name" value="EF-G-like_DII"/>
</dbReference>
<dbReference type="InterPro" id="IPR035647">
    <property type="entry name" value="EFG_III/V"/>
</dbReference>
<keyword evidence="6 7" id="KW-0342">GTP-binding</keyword>
<dbReference type="NCBIfam" id="NF001964">
    <property type="entry name" value="PRK00741.1"/>
    <property type="match status" value="1"/>
</dbReference>
<dbReference type="PRINTS" id="PR00315">
    <property type="entry name" value="ELONGATNFCT"/>
</dbReference>
<comment type="function">
    <text evidence="7">Increases the formation of ribosomal termination complexes and stimulates activities of RF-1 and RF-2. It binds guanine nucleotides and has strong preference for UGA stop codons. It may interact directly with the ribosome. The stimulation of RF-1 and RF-2 is significantly reduced by GTP and GDP, but not by GMP.</text>
</comment>
<dbReference type="CDD" id="cd16259">
    <property type="entry name" value="RF3_III"/>
    <property type="match status" value="1"/>
</dbReference>
<dbReference type="STRING" id="1766.XA26_49950"/>
<dbReference type="RefSeq" id="WP_054603265.1">
    <property type="nucleotide sequence ID" value="NZ_CP011269.1"/>
</dbReference>
<evidence type="ECO:0000256" key="5">
    <source>
        <dbReference type="ARBA" id="ARBA00022917"/>
    </source>
</evidence>
<dbReference type="Gene3D" id="2.40.30.10">
    <property type="entry name" value="Translation factors"/>
    <property type="match status" value="1"/>
</dbReference>
<gene>
    <name evidence="7" type="primary">prfC</name>
    <name evidence="10" type="ORF">XA26_49950</name>
</gene>
<evidence type="ECO:0000256" key="7">
    <source>
        <dbReference type="HAMAP-Rule" id="MF_00072"/>
    </source>
</evidence>
<dbReference type="SUPFAM" id="SSF50447">
    <property type="entry name" value="Translation proteins"/>
    <property type="match status" value="1"/>
</dbReference>
<dbReference type="GO" id="GO:0006449">
    <property type="term" value="P:regulation of translational termination"/>
    <property type="evidence" value="ECO:0007669"/>
    <property type="project" value="UniProtKB-UniRule"/>
</dbReference>
<keyword evidence="5 7" id="KW-0648">Protein biosynthesis</keyword>
<comment type="caution">
    <text evidence="7">Lacks conserved residue(s) required for the propagation of feature annotation.</text>
</comment>
<dbReference type="Pfam" id="PF00009">
    <property type="entry name" value="GTP_EFTU"/>
    <property type="match status" value="1"/>
</dbReference>
<evidence type="ECO:0000313" key="11">
    <source>
        <dbReference type="Proteomes" id="UP000057134"/>
    </source>
</evidence>
<dbReference type="HAMAP" id="MF_00072">
    <property type="entry name" value="Rel_fac_3"/>
    <property type="match status" value="1"/>
</dbReference>
<dbReference type="InterPro" id="IPR031157">
    <property type="entry name" value="G_TR_CS"/>
</dbReference>
<dbReference type="Gene3D" id="3.40.50.300">
    <property type="entry name" value="P-loop containing nucleotide triphosphate hydrolases"/>
    <property type="match status" value="1"/>
</dbReference>
<dbReference type="Pfam" id="PF16658">
    <property type="entry name" value="RF3_C"/>
    <property type="match status" value="1"/>
</dbReference>
<dbReference type="SUPFAM" id="SSF54980">
    <property type="entry name" value="EF-G C-terminal domain-like"/>
    <property type="match status" value="1"/>
</dbReference>
<accession>A0A0N9XL44</accession>
<dbReference type="SUPFAM" id="SSF52540">
    <property type="entry name" value="P-loop containing nucleoside triphosphate hydrolases"/>
    <property type="match status" value="1"/>
</dbReference>
<dbReference type="InterPro" id="IPR027417">
    <property type="entry name" value="P-loop_NTPase"/>
</dbReference>
<dbReference type="AlphaFoldDB" id="A0A0N9XL44"/>
<reference evidence="10 11" key="1">
    <citation type="journal article" date="2015" name="MBio">
        <title>Enzymatic Degradation of Phenazines Can Generate Energy and Protect Sensitive Organisms from Toxicity.</title>
        <authorList>
            <person name="Costa K.C."/>
            <person name="Bergkessel M."/>
            <person name="Saunders S."/>
            <person name="Korlach J."/>
            <person name="Newman D.K."/>
        </authorList>
    </citation>
    <scope>NUCLEOTIDE SEQUENCE [LARGE SCALE GENOMIC DNA]</scope>
    <source>
        <strain evidence="10 11">CT6</strain>
    </source>
</reference>
<dbReference type="PANTHER" id="PTHR43556:SF2">
    <property type="entry name" value="PEPTIDE CHAIN RELEASE FACTOR RF3"/>
    <property type="match status" value="1"/>
</dbReference>
<feature type="binding site" evidence="7">
    <location>
        <begin position="105"/>
        <end position="109"/>
    </location>
    <ligand>
        <name>GTP</name>
        <dbReference type="ChEBI" id="CHEBI:37565"/>
    </ligand>
</feature>
<organism evidence="10 11">
    <name type="scientific">Mycolicibacterium fortuitum</name>
    <name type="common">Mycobacterium fortuitum</name>
    <dbReference type="NCBI Taxonomy" id="1766"/>
    <lineage>
        <taxon>Bacteria</taxon>
        <taxon>Bacillati</taxon>
        <taxon>Actinomycetota</taxon>
        <taxon>Actinomycetes</taxon>
        <taxon>Mycobacteriales</taxon>
        <taxon>Mycobacteriaceae</taxon>
        <taxon>Mycolicibacterium</taxon>
    </lineage>
</organism>
<keyword evidence="11" id="KW-1185">Reference proteome</keyword>
<evidence type="ECO:0000256" key="4">
    <source>
        <dbReference type="ARBA" id="ARBA00022741"/>
    </source>
</evidence>
<dbReference type="NCBIfam" id="TIGR00503">
    <property type="entry name" value="prfC"/>
    <property type="match status" value="1"/>
</dbReference>
<dbReference type="CDD" id="cd04169">
    <property type="entry name" value="RF3"/>
    <property type="match status" value="1"/>
</dbReference>
<comment type="similarity">
    <text evidence="2 7">Belongs to the TRAFAC class translation factor GTPase superfamily. Classic translation factor GTPase family. PrfC subfamily.</text>
</comment>
<evidence type="ECO:0000256" key="1">
    <source>
        <dbReference type="ARBA" id="ARBA00004496"/>
    </source>
</evidence>
<evidence type="ECO:0000256" key="6">
    <source>
        <dbReference type="ARBA" id="ARBA00023134"/>
    </source>
</evidence>
<dbReference type="InterPro" id="IPR041732">
    <property type="entry name" value="RF3_GTP-bd"/>
</dbReference>
<dbReference type="Gene3D" id="3.30.70.3280">
    <property type="entry name" value="Peptide chain release factor 3, domain III"/>
    <property type="match status" value="1"/>
</dbReference>
<dbReference type="PATRIC" id="fig|1766.6.peg.4969"/>
<dbReference type="GO" id="GO:0003924">
    <property type="term" value="F:GTPase activity"/>
    <property type="evidence" value="ECO:0007669"/>
    <property type="project" value="InterPro"/>
</dbReference>
<name>A0A0N9XL44_MYCFO</name>
<protein>
    <recommendedName>
        <fullName evidence="7 8">Peptide chain release factor 3</fullName>
        <shortName evidence="7">RF-3</shortName>
    </recommendedName>
</protein>
<dbReference type="InterPro" id="IPR038467">
    <property type="entry name" value="RF3_dom_3_sf"/>
</dbReference>
<evidence type="ECO:0000256" key="8">
    <source>
        <dbReference type="NCBIfam" id="TIGR00503"/>
    </source>
</evidence>
<dbReference type="EMBL" id="CP011269">
    <property type="protein sequence ID" value="ALI28790.1"/>
    <property type="molecule type" value="Genomic_DNA"/>
</dbReference>
<dbReference type="GO" id="GO:0016150">
    <property type="term" value="F:translation release factor activity, codon nonspecific"/>
    <property type="evidence" value="ECO:0007669"/>
    <property type="project" value="TreeGrafter"/>
</dbReference>
<keyword evidence="4 7" id="KW-0547">Nucleotide-binding</keyword>
<dbReference type="InterPro" id="IPR032090">
    <property type="entry name" value="RF3_C"/>
</dbReference>
<comment type="subcellular location">
    <subcellularLocation>
        <location evidence="1 7">Cytoplasm</location>
    </subcellularLocation>
</comment>
<dbReference type="GO" id="GO:0005525">
    <property type="term" value="F:GTP binding"/>
    <property type="evidence" value="ECO:0007669"/>
    <property type="project" value="UniProtKB-UniRule"/>
</dbReference>
<dbReference type="GO" id="GO:0005829">
    <property type="term" value="C:cytosol"/>
    <property type="evidence" value="ECO:0007669"/>
    <property type="project" value="TreeGrafter"/>
</dbReference>
<evidence type="ECO:0000256" key="2">
    <source>
        <dbReference type="ARBA" id="ARBA00009978"/>
    </source>
</evidence>
<dbReference type="PANTHER" id="PTHR43556">
    <property type="entry name" value="PEPTIDE CHAIN RELEASE FACTOR RF3"/>
    <property type="match status" value="1"/>
</dbReference>
<dbReference type="Proteomes" id="UP000057134">
    <property type="component" value="Chromosome"/>
</dbReference>
<dbReference type="Pfam" id="PF22042">
    <property type="entry name" value="EF-G_D2"/>
    <property type="match status" value="1"/>
</dbReference>
<dbReference type="InterPro" id="IPR000795">
    <property type="entry name" value="T_Tr_GTP-bd_dom"/>
</dbReference>
<evidence type="ECO:0000313" key="10">
    <source>
        <dbReference type="EMBL" id="ALI28790.1"/>
    </source>
</evidence>
<dbReference type="GO" id="GO:0016149">
    <property type="term" value="F:translation release factor activity, codon specific"/>
    <property type="evidence" value="ECO:0007669"/>
    <property type="project" value="UniProtKB-UniRule"/>
</dbReference>
<dbReference type="PROSITE" id="PS00301">
    <property type="entry name" value="G_TR_1"/>
    <property type="match status" value="1"/>
</dbReference>
<dbReference type="InterPro" id="IPR009000">
    <property type="entry name" value="Transl_B-barrel_sf"/>
</dbReference>
<dbReference type="InterPro" id="IPR005225">
    <property type="entry name" value="Small_GTP-bd"/>
</dbReference>
<dbReference type="NCBIfam" id="TIGR00231">
    <property type="entry name" value="small_GTP"/>
    <property type="match status" value="1"/>
</dbReference>
<dbReference type="FunFam" id="3.40.50.300:FF:000542">
    <property type="entry name" value="Peptide chain release factor 3"/>
    <property type="match status" value="1"/>
</dbReference>
<sequence length="544" mass="59040">MTEKALEDALATPPSNTAQAAKIAAEAARRRTFAVISHPDAGKSTLTEALALHARVINEAGAIHGKAGRKSTVSDWMEMEKARGISITSTALQFPYRDCVINLLDTPGHADFSEDTYRVLTAVDCAVMLIDAAKGLEPQTLKLFQVCKHRGIPIITVINKWDRPGRHALELMDEIHERIGLRTTPLTWPVGIAGDFKGVMDRRAEKFIRFTRTAGGATAAPEEHIAAADAHAAAGDDWDTAVEESELLSADGSDYDRETFLSGESSPVLFTSAALNFGVNQLLDVLVELAPSPSGSLDVDGNRRTVDSPFSAFVFKVQAGMDTSHRDRIAYARVVSGTFERGDVLTHAATGKPFVTKYAQSVFGQQRSTLDDAWPGDVIGLANAAVLRPGDTLYRDIPVVYPPIPSFSPEHFAVARGTDPSKHKQFRKGIEQLEQEGVVQVLRSDKRGEQAPVFAAVGPMQFEVAAHRMATELSAPISLENLPYQVARVVSPEDAEFVNKQVSCEVLTRTDGVMLVLFSTPWRLEGFQRDNPNIKLGSLVAAEG</sequence>
<evidence type="ECO:0000256" key="3">
    <source>
        <dbReference type="ARBA" id="ARBA00022490"/>
    </source>
</evidence>
<dbReference type="InterPro" id="IPR004548">
    <property type="entry name" value="PrfC"/>
</dbReference>
<keyword evidence="3 7" id="KW-0963">Cytoplasm</keyword>
<dbReference type="KEGG" id="mft:XA26_49950"/>
<proteinExistence type="inferred from homology"/>
<evidence type="ECO:0000259" key="9">
    <source>
        <dbReference type="PROSITE" id="PS51722"/>
    </source>
</evidence>
<dbReference type="PROSITE" id="PS51722">
    <property type="entry name" value="G_TR_2"/>
    <property type="match status" value="1"/>
</dbReference>
<feature type="domain" description="Tr-type G" evidence="9">
    <location>
        <begin position="28"/>
        <end position="294"/>
    </location>
</feature>